<dbReference type="InterPro" id="IPR003646">
    <property type="entry name" value="SH3-like_bac-type"/>
</dbReference>
<proteinExistence type="predicted"/>
<dbReference type="eggNOG" id="COG4991">
    <property type="taxonomic scope" value="Bacteria"/>
</dbReference>
<evidence type="ECO:0000313" key="3">
    <source>
        <dbReference type="Proteomes" id="UP000014541"/>
    </source>
</evidence>
<sequence length="290" mass="33415">MKNKAAHGYLLYRLSHDSAIAGCHYVAIDYHKDSDHYVIDNRVNVRSAPNISGEKLFRLNAGDKVRILEWNEDGEWLWAEGYYAPWYKISCAKGTGYICGRYISCKEAVGDLDNDGEDEVFACLCVSESKGAPISGNFRYMSSFYNINTHHVLIKDSQVKNIDLEKLYLEEFDENKISRDTFYSIWECEYLTPEVSFRVARSGSKDEEGGWYTKRYFYFTDGTLKYLTTLSDVESKMHYGFVEYFEFSNRNTITVMHISKSWENGTPSVSERESGGYLWNGKDFIDTGGQ</sequence>
<dbReference type="PROSITE" id="PS51781">
    <property type="entry name" value="SH3B"/>
    <property type="match status" value="1"/>
</dbReference>
<name>S3K2L3_TREMA</name>
<dbReference type="PATRIC" id="fig|1125699.3.peg.1490"/>
<gene>
    <name evidence="2" type="ORF">HMPREF9194_01478</name>
</gene>
<dbReference type="Proteomes" id="UP000014541">
    <property type="component" value="Unassembled WGS sequence"/>
</dbReference>
<feature type="domain" description="SH3b" evidence="1">
    <location>
        <begin position="32"/>
        <end position="107"/>
    </location>
</feature>
<evidence type="ECO:0000313" key="2">
    <source>
        <dbReference type="EMBL" id="EPF31141.1"/>
    </source>
</evidence>
<evidence type="ECO:0000259" key="1">
    <source>
        <dbReference type="PROSITE" id="PS51781"/>
    </source>
</evidence>
<dbReference type="RefSeq" id="WP_016525752.1">
    <property type="nucleotide sequence ID" value="NZ_KE332518.1"/>
</dbReference>
<dbReference type="OrthoDB" id="362767at2"/>
<organism evidence="2 3">
    <name type="scientific">Treponema maltophilum ATCC 51939</name>
    <dbReference type="NCBI Taxonomy" id="1125699"/>
    <lineage>
        <taxon>Bacteria</taxon>
        <taxon>Pseudomonadati</taxon>
        <taxon>Spirochaetota</taxon>
        <taxon>Spirochaetia</taxon>
        <taxon>Spirochaetales</taxon>
        <taxon>Treponemataceae</taxon>
        <taxon>Treponema</taxon>
    </lineage>
</organism>
<protein>
    <recommendedName>
        <fullName evidence="1">SH3b domain-containing protein</fullName>
    </recommendedName>
</protein>
<accession>S3K2L3</accession>
<dbReference type="HOGENOM" id="CLU_993726_0_0_12"/>
<dbReference type="Pfam" id="PF08239">
    <property type="entry name" value="SH3_3"/>
    <property type="match status" value="1"/>
</dbReference>
<reference evidence="2 3" key="1">
    <citation type="submission" date="2013-04" db="EMBL/GenBank/DDBJ databases">
        <title>The Genome Sequence of Treponema maltophilum ATCC 51939.</title>
        <authorList>
            <consortium name="The Broad Institute Genomics Platform"/>
            <person name="Earl A."/>
            <person name="Ward D."/>
            <person name="Feldgarden M."/>
            <person name="Gevers D."/>
            <person name="Leonetti C."/>
            <person name="Blanton J.M."/>
            <person name="Dewhirst F.E."/>
            <person name="Izard J."/>
            <person name="Walker B."/>
            <person name="Young S."/>
            <person name="Zeng Q."/>
            <person name="Gargeya S."/>
            <person name="Fitzgerald M."/>
            <person name="Haas B."/>
            <person name="Abouelleil A."/>
            <person name="Allen A.W."/>
            <person name="Alvarado L."/>
            <person name="Arachchi H.M."/>
            <person name="Berlin A.M."/>
            <person name="Chapman S.B."/>
            <person name="Gainer-Dewar J."/>
            <person name="Goldberg J."/>
            <person name="Griggs A."/>
            <person name="Gujja S."/>
            <person name="Hansen M."/>
            <person name="Howarth C."/>
            <person name="Imamovic A."/>
            <person name="Ireland A."/>
            <person name="Larimer J."/>
            <person name="McCowan C."/>
            <person name="Murphy C."/>
            <person name="Pearson M."/>
            <person name="Poon T.W."/>
            <person name="Priest M."/>
            <person name="Roberts A."/>
            <person name="Saif S."/>
            <person name="Shea T."/>
            <person name="Sisk P."/>
            <person name="Sykes S."/>
            <person name="Wortman J."/>
            <person name="Nusbaum C."/>
            <person name="Birren B."/>
        </authorList>
    </citation>
    <scope>NUCLEOTIDE SEQUENCE [LARGE SCALE GENOMIC DNA]</scope>
    <source>
        <strain evidence="2 3">ATCC 51939</strain>
    </source>
</reference>
<dbReference type="AlphaFoldDB" id="S3K2L3"/>
<comment type="caution">
    <text evidence="2">The sequence shown here is derived from an EMBL/GenBank/DDBJ whole genome shotgun (WGS) entry which is preliminary data.</text>
</comment>
<keyword evidence="3" id="KW-1185">Reference proteome</keyword>
<dbReference type="Gene3D" id="2.30.30.40">
    <property type="entry name" value="SH3 Domains"/>
    <property type="match status" value="1"/>
</dbReference>
<dbReference type="EMBL" id="ATFF01000006">
    <property type="protein sequence ID" value="EPF31141.1"/>
    <property type="molecule type" value="Genomic_DNA"/>
</dbReference>
<dbReference type="STRING" id="1125699.HMPREF9194_01478"/>